<reference evidence="1 2" key="1">
    <citation type="journal article" date="2020" name="Nat. Food">
        <title>A phased Vanilla planifolia genome enables genetic improvement of flavour and production.</title>
        <authorList>
            <person name="Hasing T."/>
            <person name="Tang H."/>
            <person name="Brym M."/>
            <person name="Khazi F."/>
            <person name="Huang T."/>
            <person name="Chambers A.H."/>
        </authorList>
    </citation>
    <scope>NUCLEOTIDE SEQUENCE [LARGE SCALE GENOMIC DNA]</scope>
    <source>
        <tissue evidence="1">Leaf</tissue>
    </source>
</reference>
<sequence length="100" mass="10790">MPVLRCTVGNAVDVENAEIDVVDIAWRRCVTCGGANNANVIGIAISTIAVGIFDPGKRVPPRRSRHDNAKYCATKRRTHHPEAHGITIATGCVHHLLSVQ</sequence>
<comment type="caution">
    <text evidence="1">The sequence shown here is derived from an EMBL/GenBank/DDBJ whole genome shotgun (WGS) entry which is preliminary data.</text>
</comment>
<accession>A0A835RVG7</accession>
<name>A0A835RVG7_VANPL</name>
<dbReference type="EMBL" id="JADCNM010000002">
    <property type="protein sequence ID" value="KAG0495240.1"/>
    <property type="molecule type" value="Genomic_DNA"/>
</dbReference>
<evidence type="ECO:0000313" key="2">
    <source>
        <dbReference type="Proteomes" id="UP000639772"/>
    </source>
</evidence>
<protein>
    <submittedName>
        <fullName evidence="1">Uncharacterized protein</fullName>
    </submittedName>
</protein>
<proteinExistence type="predicted"/>
<dbReference type="Proteomes" id="UP000639772">
    <property type="component" value="Unassembled WGS sequence"/>
</dbReference>
<dbReference type="AlphaFoldDB" id="A0A835RVG7"/>
<evidence type="ECO:0000313" key="1">
    <source>
        <dbReference type="EMBL" id="KAG0495240.1"/>
    </source>
</evidence>
<gene>
    <name evidence="1" type="ORF">HPP92_006234</name>
</gene>
<organism evidence="1 2">
    <name type="scientific">Vanilla planifolia</name>
    <name type="common">Vanilla</name>
    <dbReference type="NCBI Taxonomy" id="51239"/>
    <lineage>
        <taxon>Eukaryota</taxon>
        <taxon>Viridiplantae</taxon>
        <taxon>Streptophyta</taxon>
        <taxon>Embryophyta</taxon>
        <taxon>Tracheophyta</taxon>
        <taxon>Spermatophyta</taxon>
        <taxon>Magnoliopsida</taxon>
        <taxon>Liliopsida</taxon>
        <taxon>Asparagales</taxon>
        <taxon>Orchidaceae</taxon>
        <taxon>Vanilloideae</taxon>
        <taxon>Vanilleae</taxon>
        <taxon>Vanilla</taxon>
    </lineage>
</organism>